<reference evidence="2 3" key="1">
    <citation type="submission" date="2017-07" db="EMBL/GenBank/DDBJ databases">
        <title>Draft whole genome sequences of clinical Proprionibacteriaceae strains.</title>
        <authorList>
            <person name="Bernier A.-M."/>
            <person name="Bernard K."/>
            <person name="Domingo M.-C."/>
        </authorList>
    </citation>
    <scope>NUCLEOTIDE SEQUENCE [LARGE SCALE GENOMIC DNA]</scope>
    <source>
        <strain evidence="2 3">NML 130396</strain>
    </source>
</reference>
<evidence type="ECO:0000313" key="3">
    <source>
        <dbReference type="Proteomes" id="UP000216311"/>
    </source>
</evidence>
<sequence>MAYHGDESEEREIREPLIESIRRTRRRSLLAGFGDSSGHWSVSITLALLGVALLLTFFFVPRWQYAAAGALVLLSAPAAYLGMRKGHAYALPAGVLALLACIGGIALFVSVRP</sequence>
<dbReference type="EMBL" id="NMVQ01000003">
    <property type="protein sequence ID" value="OYO24516.1"/>
    <property type="molecule type" value="Genomic_DNA"/>
</dbReference>
<name>A0A255HAZ6_9ACTN</name>
<keyword evidence="3" id="KW-1185">Reference proteome</keyword>
<organism evidence="2 3">
    <name type="scientific">Enemella dayhoffiae</name>
    <dbReference type="NCBI Taxonomy" id="2016507"/>
    <lineage>
        <taxon>Bacteria</taxon>
        <taxon>Bacillati</taxon>
        <taxon>Actinomycetota</taxon>
        <taxon>Actinomycetes</taxon>
        <taxon>Propionibacteriales</taxon>
        <taxon>Propionibacteriaceae</taxon>
        <taxon>Enemella</taxon>
    </lineage>
</organism>
<feature type="transmembrane region" description="Helical" evidence="1">
    <location>
        <begin position="40"/>
        <end position="60"/>
    </location>
</feature>
<evidence type="ECO:0000256" key="1">
    <source>
        <dbReference type="SAM" id="Phobius"/>
    </source>
</evidence>
<evidence type="ECO:0000313" key="2">
    <source>
        <dbReference type="EMBL" id="OYO24516.1"/>
    </source>
</evidence>
<proteinExistence type="predicted"/>
<keyword evidence="1" id="KW-0812">Transmembrane</keyword>
<keyword evidence="1" id="KW-0472">Membrane</keyword>
<dbReference type="RefSeq" id="WP_094362824.1">
    <property type="nucleotide sequence ID" value="NZ_NMVQ01000003.1"/>
</dbReference>
<dbReference type="Proteomes" id="UP000216311">
    <property type="component" value="Unassembled WGS sequence"/>
</dbReference>
<feature type="transmembrane region" description="Helical" evidence="1">
    <location>
        <begin position="89"/>
        <end position="111"/>
    </location>
</feature>
<feature type="transmembrane region" description="Helical" evidence="1">
    <location>
        <begin position="65"/>
        <end position="83"/>
    </location>
</feature>
<accession>A0A255HAZ6</accession>
<keyword evidence="1" id="KW-1133">Transmembrane helix</keyword>
<comment type="caution">
    <text evidence="2">The sequence shown here is derived from an EMBL/GenBank/DDBJ whole genome shotgun (WGS) entry which is preliminary data.</text>
</comment>
<protein>
    <submittedName>
        <fullName evidence="2">Uncharacterized protein</fullName>
    </submittedName>
</protein>
<dbReference type="AlphaFoldDB" id="A0A255HAZ6"/>
<gene>
    <name evidence="2" type="ORF">CGZ93_03790</name>
</gene>